<dbReference type="PANTHER" id="PTHR12289:SF41">
    <property type="entry name" value="FAILED AXON CONNECTIONS-RELATED"/>
    <property type="match status" value="1"/>
</dbReference>
<dbReference type="CDD" id="cd03193">
    <property type="entry name" value="GST_C_Metaxin"/>
    <property type="match status" value="1"/>
</dbReference>
<evidence type="ECO:0000259" key="3">
    <source>
        <dbReference type="Pfam" id="PF17172"/>
    </source>
</evidence>
<dbReference type="eggNOG" id="COG0625">
    <property type="taxonomic scope" value="Bacteria"/>
</dbReference>
<feature type="region of interest" description="Disordered" evidence="1">
    <location>
        <begin position="77"/>
        <end position="99"/>
    </location>
</feature>
<dbReference type="EMBL" id="CP001029">
    <property type="protein sequence ID" value="ACB81825.1"/>
    <property type="molecule type" value="Genomic_DNA"/>
</dbReference>
<dbReference type="STRING" id="441620.Mpop_3678"/>
<dbReference type="PANTHER" id="PTHR12289">
    <property type="entry name" value="METAXIN RELATED"/>
    <property type="match status" value="1"/>
</dbReference>
<proteinExistence type="predicted"/>
<dbReference type="SFLD" id="SFLDG01180">
    <property type="entry name" value="SUF1"/>
    <property type="match status" value="1"/>
</dbReference>
<dbReference type="Pfam" id="PF17172">
    <property type="entry name" value="GST_N_4"/>
    <property type="match status" value="1"/>
</dbReference>
<dbReference type="Pfam" id="PF17171">
    <property type="entry name" value="GST_C_6"/>
    <property type="match status" value="1"/>
</dbReference>
<dbReference type="KEGG" id="mpo:Mpop_3678"/>
<gene>
    <name evidence="4" type="ordered locus">Mpop_3678</name>
</gene>
<dbReference type="SUPFAM" id="SSF47616">
    <property type="entry name" value="GST C-terminal domain-like"/>
    <property type="match status" value="1"/>
</dbReference>
<dbReference type="Proteomes" id="UP000007136">
    <property type="component" value="Chromosome"/>
</dbReference>
<dbReference type="AlphaFoldDB" id="B1Z7M2"/>
<dbReference type="InterPro" id="IPR033468">
    <property type="entry name" value="Metaxin_GST"/>
</dbReference>
<sequence>MRKTLLAVAFFVVSTRSGLGDEPPVQGPEDAACRAQARTEVFTAPNPNHLSLWDLGSQIWHSCMAAYHGAAPTQAVRNSDSKAPALRQEGGSPQPVCTSGVQRITATSKEEAMLTLYSYPSLFGVADNNGYGLKVFAFLKLAGLPFRHEHIMDASAAPRAQLPYIVDGANMVGDSNLIISYLTHHYGLTIDAGLKPGDRDMGHLVTRMLDDLYWVMSYSRWKDERFWPAFRDALRREHPELSDEHLRKAREFNAQRYYYQGIGRYAPEEAYARGTADLQVLANLVPASGFLFGPRPSSFDAAIYGFVANIYFYGIETPLKEFVSSHANLVDHCKAIHGLIG</sequence>
<evidence type="ECO:0000313" key="4">
    <source>
        <dbReference type="EMBL" id="ACB81825.1"/>
    </source>
</evidence>
<reference evidence="4" key="1">
    <citation type="submission" date="2008-04" db="EMBL/GenBank/DDBJ databases">
        <title>Complete sequence of chromosome of Methylobacterium populi BJ001.</title>
        <authorList>
            <consortium name="US DOE Joint Genome Institute"/>
            <person name="Copeland A."/>
            <person name="Lucas S."/>
            <person name="Lapidus A."/>
            <person name="Glavina del Rio T."/>
            <person name="Dalin E."/>
            <person name="Tice H."/>
            <person name="Bruce D."/>
            <person name="Goodwin L."/>
            <person name="Pitluck S."/>
            <person name="Chertkov O."/>
            <person name="Brettin T."/>
            <person name="Detter J.C."/>
            <person name="Han C."/>
            <person name="Kuske C.R."/>
            <person name="Schmutz J."/>
            <person name="Larimer F."/>
            <person name="Land M."/>
            <person name="Hauser L."/>
            <person name="Kyrpides N."/>
            <person name="Mikhailova N."/>
            <person name="Marx C."/>
            <person name="Richardson P."/>
        </authorList>
    </citation>
    <scope>NUCLEOTIDE SEQUENCE [LARGE SCALE GENOMIC DNA]</scope>
    <source>
        <strain evidence="4">BJ001</strain>
    </source>
</reference>
<dbReference type="Gene3D" id="3.40.30.10">
    <property type="entry name" value="Glutaredoxin"/>
    <property type="match status" value="1"/>
</dbReference>
<dbReference type="InterPro" id="IPR040079">
    <property type="entry name" value="Glutathione_S-Trfase"/>
</dbReference>
<protein>
    <recommendedName>
        <fullName evidence="6">Glutathione S-transferase</fullName>
    </recommendedName>
</protein>
<evidence type="ECO:0000259" key="2">
    <source>
        <dbReference type="Pfam" id="PF17171"/>
    </source>
</evidence>
<dbReference type="InterPro" id="IPR036282">
    <property type="entry name" value="Glutathione-S-Trfase_C_sf"/>
</dbReference>
<dbReference type="InterPro" id="IPR036249">
    <property type="entry name" value="Thioredoxin-like_sf"/>
</dbReference>
<dbReference type="InterPro" id="IPR026928">
    <property type="entry name" value="FAX/IsoI-like"/>
</dbReference>
<organism evidence="4 5">
    <name type="scientific">Methylorubrum populi (strain ATCC BAA-705 / NCIMB 13946 / BJ001)</name>
    <name type="common">Methylobacterium populi</name>
    <dbReference type="NCBI Taxonomy" id="441620"/>
    <lineage>
        <taxon>Bacteria</taxon>
        <taxon>Pseudomonadati</taxon>
        <taxon>Pseudomonadota</taxon>
        <taxon>Alphaproteobacteria</taxon>
        <taxon>Hyphomicrobiales</taxon>
        <taxon>Methylobacteriaceae</taxon>
        <taxon>Methylorubrum</taxon>
    </lineage>
</organism>
<dbReference type="SUPFAM" id="SSF52833">
    <property type="entry name" value="Thioredoxin-like"/>
    <property type="match status" value="1"/>
</dbReference>
<dbReference type="InterPro" id="IPR012336">
    <property type="entry name" value="Thioredoxin-like_fold"/>
</dbReference>
<feature type="domain" description="Metaxin glutathione S-transferase" evidence="2">
    <location>
        <begin position="276"/>
        <end position="336"/>
    </location>
</feature>
<dbReference type="HOGENOM" id="CLU_044137_1_2_5"/>
<feature type="domain" description="Thioredoxin-like fold" evidence="3">
    <location>
        <begin position="133"/>
        <end position="225"/>
    </location>
</feature>
<evidence type="ECO:0000256" key="1">
    <source>
        <dbReference type="SAM" id="MobiDB-lite"/>
    </source>
</evidence>
<evidence type="ECO:0008006" key="6">
    <source>
        <dbReference type="Google" id="ProtNLM"/>
    </source>
</evidence>
<evidence type="ECO:0000313" key="5">
    <source>
        <dbReference type="Proteomes" id="UP000007136"/>
    </source>
</evidence>
<dbReference type="InterPro" id="IPR050931">
    <property type="entry name" value="Mito_Protein_Transport_Metaxin"/>
</dbReference>
<name>B1Z7M2_METPB</name>
<accession>B1Z7M2</accession>
<dbReference type="SFLD" id="SFLDS00019">
    <property type="entry name" value="Glutathione_Transferase_(cytos"/>
    <property type="match status" value="1"/>
</dbReference>
<dbReference type="SFLD" id="SFLDG01200">
    <property type="entry name" value="SUF1.1"/>
    <property type="match status" value="1"/>
</dbReference>